<keyword evidence="4" id="KW-1185">Reference proteome</keyword>
<comment type="caution">
    <text evidence="3">The sequence shown here is derived from an EMBL/GenBank/DDBJ whole genome shotgun (WGS) entry which is preliminary data.</text>
</comment>
<sequence length="147" mass="17030">MMQWHYMEGGYPSAKGPPTEQREEVMGLALHSLRSLLSLHHFSQTSYVEFMVDEVELLQANHRYAGVRLTDGRETSVSSRHLSPAGRKCVVDDKDEKREKPGVNDPTPENFDSKERTATNDKSHEKPPRHYTRRRRTPKCLLNYVQH</sequence>
<evidence type="ECO:0000313" key="2">
    <source>
        <dbReference type="EMBL" id="KRZ12860.1"/>
    </source>
</evidence>
<reference evidence="3 4" key="1">
    <citation type="submission" date="2015-01" db="EMBL/GenBank/DDBJ databases">
        <title>Evolution of Trichinella species and genotypes.</title>
        <authorList>
            <person name="Korhonen P.K."/>
            <person name="Edoardo P."/>
            <person name="Giuseppe L.R."/>
            <person name="Gasser R.B."/>
        </authorList>
    </citation>
    <scope>NUCLEOTIDE SEQUENCE [LARGE SCALE GENOMIC DNA]</scope>
    <source>
        <strain evidence="3">ISS588</strain>
    </source>
</reference>
<feature type="compositionally biased region" description="Basic and acidic residues" evidence="1">
    <location>
        <begin position="111"/>
        <end position="128"/>
    </location>
</feature>
<dbReference type="EMBL" id="JYDS01000336">
    <property type="protein sequence ID" value="KRZ12860.1"/>
    <property type="molecule type" value="Genomic_DNA"/>
</dbReference>
<dbReference type="EMBL" id="JYDS01000071">
    <property type="protein sequence ID" value="KRZ27415.1"/>
    <property type="molecule type" value="Genomic_DNA"/>
</dbReference>
<feature type="region of interest" description="Disordered" evidence="1">
    <location>
        <begin position="71"/>
        <end position="147"/>
    </location>
</feature>
<feature type="region of interest" description="Disordered" evidence="1">
    <location>
        <begin position="1"/>
        <end position="20"/>
    </location>
</feature>
<evidence type="ECO:0000313" key="3">
    <source>
        <dbReference type="EMBL" id="KRZ27415.1"/>
    </source>
</evidence>
<dbReference type="AlphaFoldDB" id="A0A0V1IXH0"/>
<accession>A0A0V1IXH0</accession>
<protein>
    <submittedName>
        <fullName evidence="3">Uncharacterized protein</fullName>
    </submittedName>
</protein>
<organism evidence="3 4">
    <name type="scientific">Trichinella pseudospiralis</name>
    <name type="common">Parasitic roundworm</name>
    <dbReference type="NCBI Taxonomy" id="6337"/>
    <lineage>
        <taxon>Eukaryota</taxon>
        <taxon>Metazoa</taxon>
        <taxon>Ecdysozoa</taxon>
        <taxon>Nematoda</taxon>
        <taxon>Enoplea</taxon>
        <taxon>Dorylaimia</taxon>
        <taxon>Trichinellida</taxon>
        <taxon>Trichinellidae</taxon>
        <taxon>Trichinella</taxon>
    </lineage>
</organism>
<feature type="compositionally biased region" description="Basic residues" evidence="1">
    <location>
        <begin position="129"/>
        <end position="138"/>
    </location>
</feature>
<evidence type="ECO:0000313" key="4">
    <source>
        <dbReference type="Proteomes" id="UP000054805"/>
    </source>
</evidence>
<evidence type="ECO:0000256" key="1">
    <source>
        <dbReference type="SAM" id="MobiDB-lite"/>
    </source>
</evidence>
<dbReference type="Proteomes" id="UP000054805">
    <property type="component" value="Unassembled WGS sequence"/>
</dbReference>
<proteinExistence type="predicted"/>
<feature type="compositionally biased region" description="Basic and acidic residues" evidence="1">
    <location>
        <begin position="89"/>
        <end position="102"/>
    </location>
</feature>
<gene>
    <name evidence="3" type="ORF">T4B_5126</name>
    <name evidence="2" type="ORF">T4B_6957</name>
</gene>
<name>A0A0V1IXH0_TRIPS</name>